<dbReference type="RefSeq" id="WP_343884448.1">
    <property type="nucleotide sequence ID" value="NZ_BAAAKI010000002.1"/>
</dbReference>
<dbReference type="EMBL" id="JBHSUA010000007">
    <property type="protein sequence ID" value="MFC6395749.1"/>
    <property type="molecule type" value="Genomic_DNA"/>
</dbReference>
<dbReference type="Gene3D" id="3.40.710.10">
    <property type="entry name" value="DD-peptidase/beta-lactamase superfamily"/>
    <property type="match status" value="1"/>
</dbReference>
<dbReference type="InterPro" id="IPR001466">
    <property type="entry name" value="Beta-lactam-related"/>
</dbReference>
<comment type="caution">
    <text evidence="2">The sequence shown here is derived from an EMBL/GenBank/DDBJ whole genome shotgun (WGS) entry which is preliminary data.</text>
</comment>
<keyword evidence="2" id="KW-0378">Hydrolase</keyword>
<dbReference type="PANTHER" id="PTHR43283">
    <property type="entry name" value="BETA-LACTAMASE-RELATED"/>
    <property type="match status" value="1"/>
</dbReference>
<protein>
    <submittedName>
        <fullName evidence="2">Serine hydrolase domain-containing protein</fullName>
        <ecNumber evidence="2">3.-.-.-</ecNumber>
    </submittedName>
</protein>
<dbReference type="Proteomes" id="UP001596266">
    <property type="component" value="Unassembled WGS sequence"/>
</dbReference>
<proteinExistence type="predicted"/>
<dbReference type="SUPFAM" id="SSF56601">
    <property type="entry name" value="beta-lactamase/transpeptidase-like"/>
    <property type="match status" value="1"/>
</dbReference>
<dbReference type="InterPro" id="IPR012338">
    <property type="entry name" value="Beta-lactam/transpept-like"/>
</dbReference>
<evidence type="ECO:0000313" key="3">
    <source>
        <dbReference type="Proteomes" id="UP001596266"/>
    </source>
</evidence>
<dbReference type="GO" id="GO:0016787">
    <property type="term" value="F:hydrolase activity"/>
    <property type="evidence" value="ECO:0007669"/>
    <property type="project" value="UniProtKB-KW"/>
</dbReference>
<dbReference type="InterPro" id="IPR050789">
    <property type="entry name" value="Diverse_Enzym_Activities"/>
</dbReference>
<reference evidence="3" key="1">
    <citation type="journal article" date="2019" name="Int. J. Syst. Evol. Microbiol.">
        <title>The Global Catalogue of Microorganisms (GCM) 10K type strain sequencing project: providing services to taxonomists for standard genome sequencing and annotation.</title>
        <authorList>
            <consortium name="The Broad Institute Genomics Platform"/>
            <consortium name="The Broad Institute Genome Sequencing Center for Infectious Disease"/>
            <person name="Wu L."/>
            <person name="Ma J."/>
        </authorList>
    </citation>
    <scope>NUCLEOTIDE SEQUENCE [LARGE SCALE GENOMIC DNA]</scope>
    <source>
        <strain evidence="3">CGMCC 1.15277</strain>
    </source>
</reference>
<dbReference type="EC" id="3.-.-.-" evidence="2"/>
<sequence>MPLTRTDALTAGIDPRALLDFIDAQEAAGQQTHALLVLRRGELLAEGYWAPFAPADRQLVYSLSKTFTSAAVGICVADGLFGYDDLIVDLLPELATTASERARTIRVRDCLAMATGHEHDMADDFDRRGICPAWLADSFAAPVTGTPGETFCYNQVAPYALSLVVSRHAGRDLLQVLDERVLTHLGAPPLVWQRDTGGQPIGFSGLVVDATTAARFFALIAADGRLQGEQLLPSEWIERHRVAQVQTAPGATGLPADGRDWERGYGWLVWMGSHGYRGDGAFGQYGVVLPEHDLVVCMFGEVADMQVPLDNLWRHLLPGIDRPGTAAAQAELDQRLAHLATPTVDGEPIPADAFRHGWCGDQAFQLGSSERGPMLGLCEVIEQEQSPWQEVPIGHGRWLRSQLEWPELGLVAHVAVSGALVEGIPVVHLRSLDTPHTLVFTFGSDPEQGMRWRLEPLGGAPTIRQIAVPALPHSQRVGRP</sequence>
<feature type="domain" description="Beta-lactamase-related" evidence="1">
    <location>
        <begin position="31"/>
        <end position="299"/>
    </location>
</feature>
<evidence type="ECO:0000259" key="1">
    <source>
        <dbReference type="Pfam" id="PF00144"/>
    </source>
</evidence>
<dbReference type="PANTHER" id="PTHR43283:SF7">
    <property type="entry name" value="BETA-LACTAMASE-RELATED DOMAIN-CONTAINING PROTEIN"/>
    <property type="match status" value="1"/>
</dbReference>
<evidence type="ECO:0000313" key="2">
    <source>
        <dbReference type="EMBL" id="MFC6395749.1"/>
    </source>
</evidence>
<name>A0ABW1WZ53_9ACTN</name>
<keyword evidence="3" id="KW-1185">Reference proteome</keyword>
<accession>A0ABW1WZ53</accession>
<gene>
    <name evidence="2" type="ORF">ACFP57_01895</name>
</gene>
<organism evidence="2 3">
    <name type="scientific">Luteococcus sanguinis</name>
    <dbReference type="NCBI Taxonomy" id="174038"/>
    <lineage>
        <taxon>Bacteria</taxon>
        <taxon>Bacillati</taxon>
        <taxon>Actinomycetota</taxon>
        <taxon>Actinomycetes</taxon>
        <taxon>Propionibacteriales</taxon>
        <taxon>Propionibacteriaceae</taxon>
        <taxon>Luteococcus</taxon>
    </lineage>
</organism>
<dbReference type="Pfam" id="PF00144">
    <property type="entry name" value="Beta-lactamase"/>
    <property type="match status" value="1"/>
</dbReference>